<dbReference type="KEGG" id="cam:101505257"/>
<reference evidence="2" key="1">
    <citation type="journal article" date="2013" name="Nat. Biotechnol.">
        <title>Draft genome sequence of chickpea (Cicer arietinum) provides a resource for trait improvement.</title>
        <authorList>
            <person name="Varshney R.K."/>
            <person name="Song C."/>
            <person name="Saxena R.K."/>
            <person name="Azam S."/>
            <person name="Yu S."/>
            <person name="Sharpe A.G."/>
            <person name="Cannon S."/>
            <person name="Baek J."/>
            <person name="Rosen B.D."/>
            <person name="Tar'an B."/>
            <person name="Millan T."/>
            <person name="Zhang X."/>
            <person name="Ramsay L.D."/>
            <person name="Iwata A."/>
            <person name="Wang Y."/>
            <person name="Nelson W."/>
            <person name="Farmer A.D."/>
            <person name="Gaur P.M."/>
            <person name="Soderlund C."/>
            <person name="Penmetsa R.V."/>
            <person name="Xu C."/>
            <person name="Bharti A.K."/>
            <person name="He W."/>
            <person name="Winter P."/>
            <person name="Zhao S."/>
            <person name="Hane J.K."/>
            <person name="Carrasquilla-Garcia N."/>
            <person name="Condie J.A."/>
            <person name="Upadhyaya H.D."/>
            <person name="Luo M.C."/>
            <person name="Thudi M."/>
            <person name="Gowda C.L."/>
            <person name="Singh N.P."/>
            <person name="Lichtenzveig J."/>
            <person name="Gali K.K."/>
            <person name="Rubio J."/>
            <person name="Nadarajan N."/>
            <person name="Dolezel J."/>
            <person name="Bansal K.C."/>
            <person name="Xu X."/>
            <person name="Edwards D."/>
            <person name="Zhang G."/>
            <person name="Kahl G."/>
            <person name="Gil J."/>
            <person name="Singh K.B."/>
            <person name="Datta S.K."/>
            <person name="Jackson S.A."/>
            <person name="Wang J."/>
            <person name="Cook D.R."/>
        </authorList>
    </citation>
    <scope>NUCLEOTIDE SEQUENCE [LARGE SCALE GENOMIC DNA]</scope>
    <source>
        <strain evidence="2">cv. CDC Frontier</strain>
    </source>
</reference>
<dbReference type="PANTHER" id="PTHR33671">
    <property type="entry name" value="N-METHYLTRANSFERASE, PUTATIVE (DUF688)-RELATED"/>
    <property type="match status" value="1"/>
</dbReference>
<dbReference type="OrthoDB" id="767768at2759"/>
<dbReference type="RefSeq" id="XP_004506820.1">
    <property type="nucleotide sequence ID" value="XM_004506763.3"/>
</dbReference>
<accession>A0A1S2YM74</accession>
<proteinExistence type="predicted"/>
<evidence type="ECO:0000256" key="1">
    <source>
        <dbReference type="SAM" id="MobiDB-lite"/>
    </source>
</evidence>
<dbReference type="AlphaFoldDB" id="A0A1S2YM74"/>
<feature type="region of interest" description="Disordered" evidence="1">
    <location>
        <begin position="19"/>
        <end position="52"/>
    </location>
</feature>
<feature type="compositionally biased region" description="Polar residues" evidence="1">
    <location>
        <begin position="27"/>
        <end position="43"/>
    </location>
</feature>
<dbReference type="Pfam" id="PF05097">
    <property type="entry name" value="DUF688"/>
    <property type="match status" value="1"/>
</dbReference>
<dbReference type="PANTHER" id="PTHR33671:SF1">
    <property type="entry name" value="DUF688 FAMILY PROTEIN"/>
    <property type="match status" value="1"/>
</dbReference>
<name>A0A1S2YM74_CICAR</name>
<dbReference type="PaxDb" id="3827-XP_004506820.1"/>
<dbReference type="Proteomes" id="UP000087171">
    <property type="component" value="Chromosome Ca6"/>
</dbReference>
<reference evidence="3" key="2">
    <citation type="submission" date="2025-08" db="UniProtKB">
        <authorList>
            <consortium name="RefSeq"/>
        </authorList>
    </citation>
    <scope>IDENTIFICATION</scope>
    <source>
        <tissue evidence="3">Etiolated seedlings</tissue>
    </source>
</reference>
<evidence type="ECO:0000313" key="2">
    <source>
        <dbReference type="Proteomes" id="UP000087171"/>
    </source>
</evidence>
<keyword evidence="2" id="KW-1185">Reference proteome</keyword>
<dbReference type="GeneID" id="101505257"/>
<protein>
    <submittedName>
        <fullName evidence="3">Uncharacterized protein LOC101505257</fullName>
    </submittedName>
</protein>
<organism evidence="2 3">
    <name type="scientific">Cicer arietinum</name>
    <name type="common">Chickpea</name>
    <name type="synonym">Garbanzo</name>
    <dbReference type="NCBI Taxonomy" id="3827"/>
    <lineage>
        <taxon>Eukaryota</taxon>
        <taxon>Viridiplantae</taxon>
        <taxon>Streptophyta</taxon>
        <taxon>Embryophyta</taxon>
        <taxon>Tracheophyta</taxon>
        <taxon>Spermatophyta</taxon>
        <taxon>Magnoliopsida</taxon>
        <taxon>eudicotyledons</taxon>
        <taxon>Gunneridae</taxon>
        <taxon>Pentapetalae</taxon>
        <taxon>rosids</taxon>
        <taxon>fabids</taxon>
        <taxon>Fabales</taxon>
        <taxon>Fabaceae</taxon>
        <taxon>Papilionoideae</taxon>
        <taxon>50 kb inversion clade</taxon>
        <taxon>NPAAA clade</taxon>
        <taxon>Hologalegina</taxon>
        <taxon>IRL clade</taxon>
        <taxon>Cicereae</taxon>
        <taxon>Cicer</taxon>
    </lineage>
</organism>
<gene>
    <name evidence="3" type="primary">LOC101505257</name>
</gene>
<evidence type="ECO:0000313" key="3">
    <source>
        <dbReference type="RefSeq" id="XP_004506820.1"/>
    </source>
</evidence>
<dbReference type="InterPro" id="IPR007789">
    <property type="entry name" value="DUF688"/>
</dbReference>
<sequence length="224" mass="25296">MDNSKRHRKLNLNAPIMSTRRIGSGAADTSSSLGKVQNTSQRVPFSWEKEPGKPKDLEMNGLELPPSCHCCFLRKEQCCLSYFPRKELDDQSYIGYCCDEEDDVFSLSEALDIVQRKSECDNNNGLKLKLAECNGYQSPTYLINRFLPDATALAASSVLHFTNNFKEKVCDSSYAYGSSSSPKGCGLEDFLPRLTMKHNQQNFKQKKYRSSVYIPCTNVEKDVL</sequence>